<dbReference type="Proteomes" id="UP001060085">
    <property type="component" value="Linkage Group LG06"/>
</dbReference>
<name>A0ACC0AAR0_CATRO</name>
<dbReference type="EMBL" id="CM044706">
    <property type="protein sequence ID" value="KAI5657851.1"/>
    <property type="molecule type" value="Genomic_DNA"/>
</dbReference>
<keyword evidence="2" id="KW-1185">Reference proteome</keyword>
<gene>
    <name evidence="1" type="ORF">M9H77_26644</name>
</gene>
<evidence type="ECO:0000313" key="1">
    <source>
        <dbReference type="EMBL" id="KAI5657851.1"/>
    </source>
</evidence>
<organism evidence="1 2">
    <name type="scientific">Catharanthus roseus</name>
    <name type="common">Madagascar periwinkle</name>
    <name type="synonym">Vinca rosea</name>
    <dbReference type="NCBI Taxonomy" id="4058"/>
    <lineage>
        <taxon>Eukaryota</taxon>
        <taxon>Viridiplantae</taxon>
        <taxon>Streptophyta</taxon>
        <taxon>Embryophyta</taxon>
        <taxon>Tracheophyta</taxon>
        <taxon>Spermatophyta</taxon>
        <taxon>Magnoliopsida</taxon>
        <taxon>eudicotyledons</taxon>
        <taxon>Gunneridae</taxon>
        <taxon>Pentapetalae</taxon>
        <taxon>asterids</taxon>
        <taxon>lamiids</taxon>
        <taxon>Gentianales</taxon>
        <taxon>Apocynaceae</taxon>
        <taxon>Rauvolfioideae</taxon>
        <taxon>Vinceae</taxon>
        <taxon>Catharanthinae</taxon>
        <taxon>Catharanthus</taxon>
    </lineage>
</organism>
<comment type="caution">
    <text evidence="1">The sequence shown here is derived from an EMBL/GenBank/DDBJ whole genome shotgun (WGS) entry which is preliminary data.</text>
</comment>
<sequence length="180" mass="20732">MVKIKNANVGREVHGEEGRSSRGGHMSSILNMHSFLMLVMHEHRKMNFGYIAIEHMLATQSSSTKCLPNGCFLTKVFQHFKITFFGPNDHIRIGKIYNQNTFKRIGFSRNEDGRLIRGGQEEDSGNSQKRRRRRSLLISMLVLLLSLYRTKKASLKSEGYTLRRKDLSDQGKMKEKRSSP</sequence>
<reference evidence="2" key="1">
    <citation type="journal article" date="2023" name="Nat. Plants">
        <title>Single-cell RNA sequencing provides a high-resolution roadmap for understanding the multicellular compartmentation of specialized metabolism.</title>
        <authorList>
            <person name="Sun S."/>
            <person name="Shen X."/>
            <person name="Li Y."/>
            <person name="Li Y."/>
            <person name="Wang S."/>
            <person name="Li R."/>
            <person name="Zhang H."/>
            <person name="Shen G."/>
            <person name="Guo B."/>
            <person name="Wei J."/>
            <person name="Xu J."/>
            <person name="St-Pierre B."/>
            <person name="Chen S."/>
            <person name="Sun C."/>
        </authorList>
    </citation>
    <scope>NUCLEOTIDE SEQUENCE [LARGE SCALE GENOMIC DNA]</scope>
</reference>
<evidence type="ECO:0000313" key="2">
    <source>
        <dbReference type="Proteomes" id="UP001060085"/>
    </source>
</evidence>
<protein>
    <submittedName>
        <fullName evidence="1">Uncharacterized protein</fullName>
    </submittedName>
</protein>
<proteinExistence type="predicted"/>
<accession>A0ACC0AAR0</accession>